<comment type="caution">
    <text evidence="3">The sequence shown here is derived from an EMBL/GenBank/DDBJ whole genome shotgun (WGS) entry which is preliminary data.</text>
</comment>
<dbReference type="RefSeq" id="WP_071030260.1">
    <property type="nucleotide sequence ID" value="NZ_MLQM01000297.1"/>
</dbReference>
<feature type="domain" description="PPE family C-terminal" evidence="2">
    <location>
        <begin position="205"/>
        <end position="288"/>
    </location>
</feature>
<dbReference type="InterPro" id="IPR022171">
    <property type="entry name" value="PPE_C"/>
</dbReference>
<dbReference type="InterPro" id="IPR000084">
    <property type="entry name" value="PE-PGRS_N"/>
</dbReference>
<organism evidence="3 4">
    <name type="scientific">Mycobacterium talmoniae</name>
    <dbReference type="NCBI Taxonomy" id="1858794"/>
    <lineage>
        <taxon>Bacteria</taxon>
        <taxon>Bacillati</taxon>
        <taxon>Actinomycetota</taxon>
        <taxon>Actinomycetes</taxon>
        <taxon>Mycobacteriales</taxon>
        <taxon>Mycobacteriaceae</taxon>
        <taxon>Mycobacterium</taxon>
    </lineage>
</organism>
<evidence type="ECO:0000259" key="1">
    <source>
        <dbReference type="Pfam" id="PF00934"/>
    </source>
</evidence>
<sequence>MSFVTTHPEALTAAAGKLQGIGSSLAAQNTAAAAPTTGVVPAAADEVSALQATQFSAYGTLYQQISAQATAIHEMFVNTLGASAESYGSTESANAAASSAQSGLSGLLGLFTGSASGPYGLLPTALSNGGIIGAMQVGNFGSAASDLLQLGSSGFLAPGALTGAEGGEAAAATGGVSAAAGGASAATLAGAVSPAGVAGAPAAVAAGVGHASSVGGLSVPPSWAGATAPMSSAAPAMLRGAGWTAAAPHTAPVTTMPAGMPSVASAGRGGFGFGTPRYGVKPLVMPRPAVI</sequence>
<protein>
    <recommendedName>
        <fullName evidence="5">PE family protein</fullName>
    </recommendedName>
</protein>
<dbReference type="Pfam" id="PF00934">
    <property type="entry name" value="PE"/>
    <property type="match status" value="1"/>
</dbReference>
<name>A0A1S1MLU5_9MYCO</name>
<keyword evidence="4" id="KW-1185">Reference proteome</keyword>
<dbReference type="Pfam" id="PF12484">
    <property type="entry name" value="PPE-SVP"/>
    <property type="match status" value="1"/>
</dbReference>
<dbReference type="EMBL" id="MLQM01000297">
    <property type="protein sequence ID" value="OHU83937.1"/>
    <property type="molecule type" value="Genomic_DNA"/>
</dbReference>
<feature type="domain" description="PE" evidence="1">
    <location>
        <begin position="4"/>
        <end position="94"/>
    </location>
</feature>
<proteinExistence type="predicted"/>
<evidence type="ECO:0008006" key="5">
    <source>
        <dbReference type="Google" id="ProtNLM"/>
    </source>
</evidence>
<evidence type="ECO:0000313" key="3">
    <source>
        <dbReference type="EMBL" id="OHU83937.1"/>
    </source>
</evidence>
<dbReference type="SUPFAM" id="SSF140459">
    <property type="entry name" value="PE/PPE dimer-like"/>
    <property type="match status" value="1"/>
</dbReference>
<dbReference type="AlphaFoldDB" id="A0A1S1MLU5"/>
<gene>
    <name evidence="3" type="ORF">BKN37_26650</name>
</gene>
<reference evidence="3 4" key="1">
    <citation type="submission" date="2016-10" db="EMBL/GenBank/DDBJ databases">
        <title>Genome sequence of Mycobacterium talmonii.</title>
        <authorList>
            <person name="Greninger A.L."/>
            <person name="Elliott B."/>
            <person name="Vasireddy S."/>
            <person name="Vasireddy R."/>
        </authorList>
    </citation>
    <scope>NUCLEOTIDE SEQUENCE [LARGE SCALE GENOMIC DNA]</scope>
    <source>
        <strain evidence="4">NE-TNMC-100812</strain>
    </source>
</reference>
<evidence type="ECO:0000259" key="2">
    <source>
        <dbReference type="Pfam" id="PF12484"/>
    </source>
</evidence>
<dbReference type="Proteomes" id="UP000179734">
    <property type="component" value="Unassembled WGS sequence"/>
</dbReference>
<dbReference type="InterPro" id="IPR038332">
    <property type="entry name" value="PPE_sf"/>
</dbReference>
<dbReference type="Gene3D" id="1.10.287.850">
    <property type="entry name" value="HP0062-like domain"/>
    <property type="match status" value="1"/>
</dbReference>
<accession>A0A1S1MLU5</accession>
<evidence type="ECO:0000313" key="4">
    <source>
        <dbReference type="Proteomes" id="UP000179734"/>
    </source>
</evidence>